<dbReference type="InterPro" id="IPR040338">
    <property type="entry name" value="At1g67623-like"/>
</dbReference>
<evidence type="ECO:0000259" key="1">
    <source>
        <dbReference type="PROSITE" id="PS50181"/>
    </source>
</evidence>
<dbReference type="Proteomes" id="UP000250235">
    <property type="component" value="Unassembled WGS sequence"/>
</dbReference>
<sequence length="235" mass="27547">MPRITRRPRQSSEEIRRIVSRIETLPHELVGEVLARVAASSVTDIINAKLSCKTFKEIGEDSHVYHHMSLDKLFTDSWTPLRKEQQVFLNKCWKSENPDLLYRKAILDYFHRADVGSACKYLLKAVDARHVGALYLACIMLILTDDEKFKEKGIEMISNMQKSTWLRGKLTLYRRTLMVSLRRMWVLNPILNRELVFCQTRHQNHWRSGWRDMDEELQCQACCVDREFTAICGSV</sequence>
<dbReference type="PROSITE" id="PS50181">
    <property type="entry name" value="FBOX"/>
    <property type="match status" value="1"/>
</dbReference>
<name>A0A2Z7CY42_9LAMI</name>
<keyword evidence="3" id="KW-1185">Reference proteome</keyword>
<accession>A0A2Z7CY42</accession>
<evidence type="ECO:0000313" key="2">
    <source>
        <dbReference type="EMBL" id="KZV51901.1"/>
    </source>
</evidence>
<evidence type="ECO:0000313" key="3">
    <source>
        <dbReference type="Proteomes" id="UP000250235"/>
    </source>
</evidence>
<dbReference type="InterPro" id="IPR001810">
    <property type="entry name" value="F-box_dom"/>
</dbReference>
<dbReference type="EMBL" id="KQ991562">
    <property type="protein sequence ID" value="KZV51901.1"/>
    <property type="molecule type" value="Genomic_DNA"/>
</dbReference>
<protein>
    <recommendedName>
        <fullName evidence="1">F-box domain-containing protein</fullName>
    </recommendedName>
</protein>
<dbReference type="PANTHER" id="PTHR33784:SF10">
    <property type="entry name" value="F-BOX PROTEIN"/>
    <property type="match status" value="1"/>
</dbReference>
<dbReference type="OrthoDB" id="1926629at2759"/>
<gene>
    <name evidence="2" type="ORF">F511_09165</name>
</gene>
<feature type="domain" description="F-box" evidence="1">
    <location>
        <begin position="19"/>
        <end position="68"/>
    </location>
</feature>
<dbReference type="PANTHER" id="PTHR33784">
    <property type="entry name" value="OS05G0482100 PROTEIN"/>
    <property type="match status" value="1"/>
</dbReference>
<reference evidence="2 3" key="1">
    <citation type="journal article" date="2015" name="Proc. Natl. Acad. Sci. U.S.A.">
        <title>The resurrection genome of Boea hygrometrica: A blueprint for survival of dehydration.</title>
        <authorList>
            <person name="Xiao L."/>
            <person name="Yang G."/>
            <person name="Zhang L."/>
            <person name="Yang X."/>
            <person name="Zhao S."/>
            <person name="Ji Z."/>
            <person name="Zhou Q."/>
            <person name="Hu M."/>
            <person name="Wang Y."/>
            <person name="Chen M."/>
            <person name="Xu Y."/>
            <person name="Jin H."/>
            <person name="Xiao X."/>
            <person name="Hu G."/>
            <person name="Bao F."/>
            <person name="Hu Y."/>
            <person name="Wan P."/>
            <person name="Li L."/>
            <person name="Deng X."/>
            <person name="Kuang T."/>
            <person name="Xiang C."/>
            <person name="Zhu J.K."/>
            <person name="Oliver M.J."/>
            <person name="He Y."/>
        </authorList>
    </citation>
    <scope>NUCLEOTIDE SEQUENCE [LARGE SCALE GENOMIC DNA]</scope>
    <source>
        <strain evidence="3">cv. XS01</strain>
    </source>
</reference>
<proteinExistence type="predicted"/>
<dbReference type="InterPro" id="IPR057136">
    <property type="entry name" value="At2g35280_TPR_dom"/>
</dbReference>
<dbReference type="InterPro" id="IPR036047">
    <property type="entry name" value="F-box-like_dom_sf"/>
</dbReference>
<dbReference type="SUPFAM" id="SSF81383">
    <property type="entry name" value="F-box domain"/>
    <property type="match status" value="1"/>
</dbReference>
<dbReference type="AlphaFoldDB" id="A0A2Z7CY42"/>
<organism evidence="2 3">
    <name type="scientific">Dorcoceras hygrometricum</name>
    <dbReference type="NCBI Taxonomy" id="472368"/>
    <lineage>
        <taxon>Eukaryota</taxon>
        <taxon>Viridiplantae</taxon>
        <taxon>Streptophyta</taxon>
        <taxon>Embryophyta</taxon>
        <taxon>Tracheophyta</taxon>
        <taxon>Spermatophyta</taxon>
        <taxon>Magnoliopsida</taxon>
        <taxon>eudicotyledons</taxon>
        <taxon>Gunneridae</taxon>
        <taxon>Pentapetalae</taxon>
        <taxon>asterids</taxon>
        <taxon>lamiids</taxon>
        <taxon>Lamiales</taxon>
        <taxon>Gesneriaceae</taxon>
        <taxon>Didymocarpoideae</taxon>
        <taxon>Trichosporeae</taxon>
        <taxon>Loxocarpinae</taxon>
        <taxon>Dorcoceras</taxon>
    </lineage>
</organism>
<dbReference type="Pfam" id="PF23310">
    <property type="entry name" value="TPR_27"/>
    <property type="match status" value="1"/>
</dbReference>